<dbReference type="Pfam" id="PF13445">
    <property type="entry name" value="zf-RING_UBOX"/>
    <property type="match status" value="1"/>
</dbReference>
<protein>
    <recommendedName>
        <fullName evidence="6">RING-type domain-containing protein</fullName>
    </recommendedName>
</protein>
<dbReference type="InterPro" id="IPR013083">
    <property type="entry name" value="Znf_RING/FYVE/PHD"/>
</dbReference>
<evidence type="ECO:0000259" key="6">
    <source>
        <dbReference type="PROSITE" id="PS50089"/>
    </source>
</evidence>
<dbReference type="SMART" id="SM00184">
    <property type="entry name" value="RING"/>
    <property type="match status" value="1"/>
</dbReference>
<keyword evidence="1" id="KW-0479">Metal-binding</keyword>
<evidence type="ECO:0000313" key="8">
    <source>
        <dbReference type="Proteomes" id="UP000287033"/>
    </source>
</evidence>
<dbReference type="InterPro" id="IPR050143">
    <property type="entry name" value="TRIM/RBCC"/>
</dbReference>
<evidence type="ECO:0000256" key="5">
    <source>
        <dbReference type="SAM" id="MobiDB-lite"/>
    </source>
</evidence>
<proteinExistence type="predicted"/>
<dbReference type="InterPro" id="IPR001841">
    <property type="entry name" value="Znf_RING"/>
</dbReference>
<dbReference type="AlphaFoldDB" id="A0A401RGQ8"/>
<dbReference type="OMA" id="WILAVKS"/>
<evidence type="ECO:0000256" key="4">
    <source>
        <dbReference type="PROSITE-ProRule" id="PRU00175"/>
    </source>
</evidence>
<feature type="domain" description="RING-type" evidence="6">
    <location>
        <begin position="7"/>
        <end position="48"/>
    </location>
</feature>
<feature type="region of interest" description="Disordered" evidence="5">
    <location>
        <begin position="76"/>
        <end position="96"/>
    </location>
</feature>
<dbReference type="Proteomes" id="UP000287033">
    <property type="component" value="Unassembled WGS sequence"/>
</dbReference>
<dbReference type="EMBL" id="BEZZ01005436">
    <property type="protein sequence ID" value="GCC17325.1"/>
    <property type="molecule type" value="Genomic_DNA"/>
</dbReference>
<evidence type="ECO:0000256" key="1">
    <source>
        <dbReference type="ARBA" id="ARBA00022723"/>
    </source>
</evidence>
<dbReference type="STRING" id="137246.A0A401RGQ8"/>
<keyword evidence="8" id="KW-1185">Reference proteome</keyword>
<evidence type="ECO:0000256" key="3">
    <source>
        <dbReference type="ARBA" id="ARBA00022833"/>
    </source>
</evidence>
<dbReference type="PROSITE" id="PS50089">
    <property type="entry name" value="ZF_RING_2"/>
    <property type="match status" value="1"/>
</dbReference>
<dbReference type="Gene3D" id="3.30.40.10">
    <property type="entry name" value="Zinc/RING finger domain, C3HC4 (zinc finger)"/>
    <property type="match status" value="1"/>
</dbReference>
<keyword evidence="2 4" id="KW-0863">Zinc-finger</keyword>
<gene>
    <name evidence="7" type="ORF">chiPu_0021992</name>
</gene>
<sequence length="234" mass="26503">MLSDAVCPLCLDFYRNPVKSPCGHSFCRGCLLQGQGQGQGPLLCPQCQQEFAQASVRPARSLRRKAERARIQLSRLTEDQAPSAAQGAGGCSVRPSSSMKEVAGLYKEMLRNKLGSLQKQREHLDQCRGVEAANRVELQKYVKDLRENITSEFAELQQFLRREEATLIVRLEEKQKLVSREIEDNMIKISRDLASINQTISKVESLLDLQEMELLQVITSLHYKLDKDVRTLEN</sequence>
<dbReference type="GO" id="GO:0008270">
    <property type="term" value="F:zinc ion binding"/>
    <property type="evidence" value="ECO:0007669"/>
    <property type="project" value="UniProtKB-KW"/>
</dbReference>
<evidence type="ECO:0000256" key="2">
    <source>
        <dbReference type="ARBA" id="ARBA00022771"/>
    </source>
</evidence>
<name>A0A401RGQ8_CHIPU</name>
<dbReference type="SUPFAM" id="SSF57850">
    <property type="entry name" value="RING/U-box"/>
    <property type="match status" value="1"/>
</dbReference>
<accession>A0A401RGQ8</accession>
<organism evidence="7 8">
    <name type="scientific">Chiloscyllium punctatum</name>
    <name type="common">Brownbanded bambooshark</name>
    <name type="synonym">Hemiscyllium punctatum</name>
    <dbReference type="NCBI Taxonomy" id="137246"/>
    <lineage>
        <taxon>Eukaryota</taxon>
        <taxon>Metazoa</taxon>
        <taxon>Chordata</taxon>
        <taxon>Craniata</taxon>
        <taxon>Vertebrata</taxon>
        <taxon>Chondrichthyes</taxon>
        <taxon>Elasmobranchii</taxon>
        <taxon>Galeomorphii</taxon>
        <taxon>Galeoidea</taxon>
        <taxon>Orectolobiformes</taxon>
        <taxon>Hemiscylliidae</taxon>
        <taxon>Chiloscyllium</taxon>
    </lineage>
</organism>
<dbReference type="PROSITE" id="PS00518">
    <property type="entry name" value="ZF_RING_1"/>
    <property type="match status" value="1"/>
</dbReference>
<evidence type="ECO:0000313" key="7">
    <source>
        <dbReference type="EMBL" id="GCC17325.1"/>
    </source>
</evidence>
<dbReference type="PANTHER" id="PTHR24103">
    <property type="entry name" value="E3 UBIQUITIN-PROTEIN LIGASE TRIM"/>
    <property type="match status" value="1"/>
</dbReference>
<dbReference type="InterPro" id="IPR027370">
    <property type="entry name" value="Znf-RING_euk"/>
</dbReference>
<dbReference type="OrthoDB" id="654191at2759"/>
<dbReference type="InterPro" id="IPR017907">
    <property type="entry name" value="Znf_RING_CS"/>
</dbReference>
<keyword evidence="3" id="KW-0862">Zinc</keyword>
<comment type="caution">
    <text evidence="7">The sequence shown here is derived from an EMBL/GenBank/DDBJ whole genome shotgun (WGS) entry which is preliminary data.</text>
</comment>
<reference evidence="7 8" key="1">
    <citation type="journal article" date="2018" name="Nat. Ecol. Evol.">
        <title>Shark genomes provide insights into elasmobranch evolution and the origin of vertebrates.</title>
        <authorList>
            <person name="Hara Y"/>
            <person name="Yamaguchi K"/>
            <person name="Onimaru K"/>
            <person name="Kadota M"/>
            <person name="Koyanagi M"/>
            <person name="Keeley SD"/>
            <person name="Tatsumi K"/>
            <person name="Tanaka K"/>
            <person name="Motone F"/>
            <person name="Kageyama Y"/>
            <person name="Nozu R"/>
            <person name="Adachi N"/>
            <person name="Nishimura O"/>
            <person name="Nakagawa R"/>
            <person name="Tanegashima C"/>
            <person name="Kiyatake I"/>
            <person name="Matsumoto R"/>
            <person name="Murakumo K"/>
            <person name="Nishida K"/>
            <person name="Terakita A"/>
            <person name="Kuratani S"/>
            <person name="Sato K"/>
            <person name="Hyodo S Kuraku.S."/>
        </authorList>
    </citation>
    <scope>NUCLEOTIDE SEQUENCE [LARGE SCALE GENOMIC DNA]</scope>
</reference>